<organism evidence="8 9">
    <name type="scientific">Falsiporphyromonas endometrii</name>
    <dbReference type="NCBI Taxonomy" id="1387297"/>
    <lineage>
        <taxon>Bacteria</taxon>
        <taxon>Pseudomonadati</taxon>
        <taxon>Bacteroidota</taxon>
        <taxon>Bacteroidia</taxon>
        <taxon>Bacteroidales</taxon>
        <taxon>Porphyromonadaceae</taxon>
        <taxon>Falsiporphyromonas</taxon>
    </lineage>
</organism>
<protein>
    <recommendedName>
        <fullName evidence="7">Endolytic murein transglycosylase</fullName>
        <ecNumber evidence="7">4.2.2.29</ecNumber>
    </recommendedName>
    <alternativeName>
        <fullName evidence="7">Peptidoglycan lytic transglycosylase</fullName>
    </alternativeName>
    <alternativeName>
        <fullName evidence="7">Peptidoglycan polymerization terminase</fullName>
    </alternativeName>
</protein>
<keyword evidence="1 7" id="KW-1003">Cell membrane</keyword>
<dbReference type="NCBIfam" id="TIGR00247">
    <property type="entry name" value="endolytic transglycosylase MltG"/>
    <property type="match status" value="1"/>
</dbReference>
<dbReference type="Gene3D" id="3.30.160.60">
    <property type="entry name" value="Classic Zinc Finger"/>
    <property type="match status" value="1"/>
</dbReference>
<reference evidence="9" key="1">
    <citation type="journal article" date="2019" name="Int. J. Syst. Evol. Microbiol.">
        <title>The Global Catalogue of Microorganisms (GCM) 10K type strain sequencing project: providing services to taxonomists for standard genome sequencing and annotation.</title>
        <authorList>
            <consortium name="The Broad Institute Genomics Platform"/>
            <consortium name="The Broad Institute Genome Sequencing Center for Infectious Disease"/>
            <person name="Wu L."/>
            <person name="Ma J."/>
        </authorList>
    </citation>
    <scope>NUCLEOTIDE SEQUENCE [LARGE SCALE GENOMIC DNA]</scope>
    <source>
        <strain evidence="9">CGMCC 4.7357</strain>
    </source>
</reference>
<dbReference type="EC" id="4.2.2.29" evidence="7"/>
<keyword evidence="3 7" id="KW-1133">Transmembrane helix</keyword>
<dbReference type="PANTHER" id="PTHR30518:SF2">
    <property type="entry name" value="ENDOLYTIC MUREIN TRANSGLYCOSYLASE"/>
    <property type="match status" value="1"/>
</dbReference>
<evidence type="ECO:0000256" key="5">
    <source>
        <dbReference type="ARBA" id="ARBA00023239"/>
    </source>
</evidence>
<dbReference type="HAMAP" id="MF_02065">
    <property type="entry name" value="MltG"/>
    <property type="match status" value="1"/>
</dbReference>
<gene>
    <name evidence="7 8" type="primary">mltG</name>
    <name evidence="8" type="ORF">ACFO3G_05375</name>
</gene>
<keyword evidence="2 7" id="KW-0812">Transmembrane</keyword>
<dbReference type="Pfam" id="PF02618">
    <property type="entry name" value="YceG"/>
    <property type="match status" value="1"/>
</dbReference>
<dbReference type="Gene3D" id="3.30.1490.480">
    <property type="entry name" value="Endolytic murein transglycosylase"/>
    <property type="match status" value="1"/>
</dbReference>
<feature type="site" description="Important for catalytic activity" evidence="7">
    <location>
        <position position="233"/>
    </location>
</feature>
<dbReference type="InterPro" id="IPR003770">
    <property type="entry name" value="MLTG-like"/>
</dbReference>
<dbReference type="PANTHER" id="PTHR30518">
    <property type="entry name" value="ENDOLYTIC MUREIN TRANSGLYCOSYLASE"/>
    <property type="match status" value="1"/>
</dbReference>
<comment type="subcellular location">
    <subcellularLocation>
        <location evidence="7">Cell membrane</location>
        <topology evidence="7">Single-pass membrane protein</topology>
    </subcellularLocation>
</comment>
<evidence type="ECO:0000256" key="3">
    <source>
        <dbReference type="ARBA" id="ARBA00022989"/>
    </source>
</evidence>
<dbReference type="EMBL" id="JBHSGO010000167">
    <property type="protein sequence ID" value="MFC4666029.1"/>
    <property type="molecule type" value="Genomic_DNA"/>
</dbReference>
<dbReference type="RefSeq" id="WP_380078696.1">
    <property type="nucleotide sequence ID" value="NZ_JBHSGO010000167.1"/>
</dbReference>
<evidence type="ECO:0000313" key="8">
    <source>
        <dbReference type="EMBL" id="MFC4666029.1"/>
    </source>
</evidence>
<keyword evidence="5 7" id="KW-0456">Lyase</keyword>
<dbReference type="CDD" id="cd08010">
    <property type="entry name" value="MltG_like"/>
    <property type="match status" value="1"/>
</dbReference>
<comment type="caution">
    <text evidence="8">The sequence shown here is derived from an EMBL/GenBank/DDBJ whole genome shotgun (WGS) entry which is preliminary data.</text>
</comment>
<evidence type="ECO:0000256" key="1">
    <source>
        <dbReference type="ARBA" id="ARBA00022475"/>
    </source>
</evidence>
<comment type="catalytic activity">
    <reaction evidence="7">
        <text>a peptidoglycan chain = a peptidoglycan chain with N-acetyl-1,6-anhydromuramyl-[peptide] at the reducing end + a peptidoglycan chain with N-acetylglucosamine at the non-reducing end.</text>
        <dbReference type="EC" id="4.2.2.29"/>
    </reaction>
</comment>
<comment type="similarity">
    <text evidence="7">Belongs to the transglycosylase MltG family.</text>
</comment>
<comment type="function">
    <text evidence="7">Functions as a peptidoglycan terminase that cleaves nascent peptidoglycan strands endolytically to terminate their elongation.</text>
</comment>
<evidence type="ECO:0000256" key="2">
    <source>
        <dbReference type="ARBA" id="ARBA00022692"/>
    </source>
</evidence>
<proteinExistence type="inferred from homology"/>
<sequence>MNLSRKSSSHIRSQKGRKFVTSILGAVVLLILLFALYFYKMIHWDPSGRIEDTAYICLRPGATIDDVRSQLINKVGLRHPKLFDFYADRQHLGAKLRPGRFAVLKGMSESDIVDLLINGEETPVSFNIGLVRTEEDLVSLFSSRLAMKKDSLRIALNDTALCRTFGDFDPDNIRCLFIPGKYEIYWNSTPRQLLSVMKKSYDKFWTSHRCGKAEKLGLTPCQVAIIASIVEEESGKKDEWGRIARLYINRYHIGMPLQSDPTVKFASGHFELRRITGEYLRTKSPYNTYVNKGLPPGPIRLASKDAIDAVLNAPETKDIYMCAKEDFSGYHNFATSYAQHQQNAKRYQKELDKRGIK</sequence>
<keyword evidence="6 7" id="KW-0961">Cell wall biogenesis/degradation</keyword>
<keyword evidence="9" id="KW-1185">Reference proteome</keyword>
<keyword evidence="4 7" id="KW-0472">Membrane</keyword>
<evidence type="ECO:0000256" key="4">
    <source>
        <dbReference type="ARBA" id="ARBA00023136"/>
    </source>
</evidence>
<feature type="transmembrane region" description="Helical" evidence="7">
    <location>
        <begin position="20"/>
        <end position="39"/>
    </location>
</feature>
<dbReference type="Proteomes" id="UP001596020">
    <property type="component" value="Unassembled WGS sequence"/>
</dbReference>
<evidence type="ECO:0000313" key="9">
    <source>
        <dbReference type="Proteomes" id="UP001596020"/>
    </source>
</evidence>
<name>A0ABV9K7P5_9PORP</name>
<evidence type="ECO:0000256" key="7">
    <source>
        <dbReference type="HAMAP-Rule" id="MF_02065"/>
    </source>
</evidence>
<evidence type="ECO:0000256" key="6">
    <source>
        <dbReference type="ARBA" id="ARBA00023316"/>
    </source>
</evidence>
<accession>A0ABV9K7P5</accession>